<evidence type="ECO:0000256" key="1">
    <source>
        <dbReference type="SAM" id="MobiDB-lite"/>
    </source>
</evidence>
<feature type="chain" id="PRO_5043586706" description="Secreted protein" evidence="2">
    <location>
        <begin position="21"/>
        <end position="95"/>
    </location>
</feature>
<protein>
    <recommendedName>
        <fullName evidence="5">Secreted protein</fullName>
    </recommendedName>
</protein>
<keyword evidence="4" id="KW-1185">Reference proteome</keyword>
<reference evidence="3 4" key="1">
    <citation type="journal article" date="2024" name="J Genomics">
        <title>Draft genome sequencing and assembly of Favolaschia claudopus CIRM-BRFM 2984 isolated from oak limbs.</title>
        <authorList>
            <person name="Navarro D."/>
            <person name="Drula E."/>
            <person name="Chaduli D."/>
            <person name="Cazenave R."/>
            <person name="Ahrendt S."/>
            <person name="Wang J."/>
            <person name="Lipzen A."/>
            <person name="Daum C."/>
            <person name="Barry K."/>
            <person name="Grigoriev I.V."/>
            <person name="Favel A."/>
            <person name="Rosso M.N."/>
            <person name="Martin F."/>
        </authorList>
    </citation>
    <scope>NUCLEOTIDE SEQUENCE [LARGE SCALE GENOMIC DNA]</scope>
    <source>
        <strain evidence="3 4">CIRM-BRFM 2984</strain>
    </source>
</reference>
<dbReference type="Proteomes" id="UP001362999">
    <property type="component" value="Unassembled WGS sequence"/>
</dbReference>
<evidence type="ECO:0008006" key="5">
    <source>
        <dbReference type="Google" id="ProtNLM"/>
    </source>
</evidence>
<gene>
    <name evidence="3" type="ORF">R3P38DRAFT_3071087</name>
</gene>
<keyword evidence="2" id="KW-0732">Signal</keyword>
<feature type="region of interest" description="Disordered" evidence="1">
    <location>
        <begin position="76"/>
        <end position="95"/>
    </location>
</feature>
<dbReference type="AlphaFoldDB" id="A0AAV9ZZP5"/>
<feature type="non-terminal residue" evidence="3">
    <location>
        <position position="1"/>
    </location>
</feature>
<name>A0AAV9ZZP5_9AGAR</name>
<evidence type="ECO:0000313" key="4">
    <source>
        <dbReference type="Proteomes" id="UP001362999"/>
    </source>
</evidence>
<accession>A0AAV9ZZP5</accession>
<feature type="signal peptide" evidence="2">
    <location>
        <begin position="1"/>
        <end position="20"/>
    </location>
</feature>
<organism evidence="3 4">
    <name type="scientific">Favolaschia claudopus</name>
    <dbReference type="NCBI Taxonomy" id="2862362"/>
    <lineage>
        <taxon>Eukaryota</taxon>
        <taxon>Fungi</taxon>
        <taxon>Dikarya</taxon>
        <taxon>Basidiomycota</taxon>
        <taxon>Agaricomycotina</taxon>
        <taxon>Agaricomycetes</taxon>
        <taxon>Agaricomycetidae</taxon>
        <taxon>Agaricales</taxon>
        <taxon>Marasmiineae</taxon>
        <taxon>Mycenaceae</taxon>
        <taxon>Favolaschia</taxon>
    </lineage>
</organism>
<comment type="caution">
    <text evidence="3">The sequence shown here is derived from an EMBL/GenBank/DDBJ whole genome shotgun (WGS) entry which is preliminary data.</text>
</comment>
<sequence>NSCLRAILARVLLYTLRTQAANTSRFTCAQTQLPHILLKAIPPPYLPGPESRHGFSSLPPSPLPTAACICTMHDESNTGKPDGGCPSRRDHALPG</sequence>
<evidence type="ECO:0000256" key="2">
    <source>
        <dbReference type="SAM" id="SignalP"/>
    </source>
</evidence>
<dbReference type="EMBL" id="JAWWNJ010000097">
    <property type="protein sequence ID" value="KAK6996496.1"/>
    <property type="molecule type" value="Genomic_DNA"/>
</dbReference>
<evidence type="ECO:0000313" key="3">
    <source>
        <dbReference type="EMBL" id="KAK6996496.1"/>
    </source>
</evidence>
<proteinExistence type="predicted"/>